<name>A0AAP0LU86_9ROSI</name>
<accession>A0AAP0LU86</accession>
<organism evidence="1 2">
    <name type="scientific">Citrus x changshan-huyou</name>
    <dbReference type="NCBI Taxonomy" id="2935761"/>
    <lineage>
        <taxon>Eukaryota</taxon>
        <taxon>Viridiplantae</taxon>
        <taxon>Streptophyta</taxon>
        <taxon>Embryophyta</taxon>
        <taxon>Tracheophyta</taxon>
        <taxon>Spermatophyta</taxon>
        <taxon>Magnoliopsida</taxon>
        <taxon>eudicotyledons</taxon>
        <taxon>Gunneridae</taxon>
        <taxon>Pentapetalae</taxon>
        <taxon>rosids</taxon>
        <taxon>malvids</taxon>
        <taxon>Sapindales</taxon>
        <taxon>Rutaceae</taxon>
        <taxon>Aurantioideae</taxon>
        <taxon>Citrus</taxon>
    </lineage>
</organism>
<keyword evidence="2" id="KW-1185">Reference proteome</keyword>
<dbReference type="AlphaFoldDB" id="A0AAP0LU86"/>
<proteinExistence type="predicted"/>
<dbReference type="Proteomes" id="UP001428341">
    <property type="component" value="Unassembled WGS sequence"/>
</dbReference>
<dbReference type="EMBL" id="JBCGBO010000024">
    <property type="protein sequence ID" value="KAK9182816.1"/>
    <property type="molecule type" value="Genomic_DNA"/>
</dbReference>
<evidence type="ECO:0000313" key="2">
    <source>
        <dbReference type="Proteomes" id="UP001428341"/>
    </source>
</evidence>
<reference evidence="1 2" key="1">
    <citation type="submission" date="2024-05" db="EMBL/GenBank/DDBJ databases">
        <title>Haplotype-resolved chromosome-level genome assembly of Huyou (Citrus changshanensis).</title>
        <authorList>
            <person name="Miao C."/>
            <person name="Chen W."/>
            <person name="Wu Y."/>
            <person name="Wang L."/>
            <person name="Zhao S."/>
            <person name="Grierson D."/>
            <person name="Xu C."/>
            <person name="Chen K."/>
        </authorList>
    </citation>
    <scope>NUCLEOTIDE SEQUENCE [LARGE SCALE GENOMIC DNA]</scope>
    <source>
        <strain evidence="1">01-14</strain>
        <tissue evidence="1">Leaf</tissue>
    </source>
</reference>
<gene>
    <name evidence="1" type="ORF">WN944_025963</name>
</gene>
<protein>
    <submittedName>
        <fullName evidence="1">Uncharacterized protein</fullName>
    </submittedName>
</protein>
<comment type="caution">
    <text evidence="1">The sequence shown here is derived from an EMBL/GenBank/DDBJ whole genome shotgun (WGS) entry which is preliminary data.</text>
</comment>
<evidence type="ECO:0000313" key="1">
    <source>
        <dbReference type="EMBL" id="KAK9182816.1"/>
    </source>
</evidence>
<sequence>MPSLDSEAYQTWPQIRTDILREPMEILMLNRVKGSYCEIRQGEIDAVAVVHSFEDGMPPGSHKTRLTALNVPPMGLLYPKLLVPDAYPPPPRSWFNDYDEDMLEDTWHTYFLRRSDISDNFYPGINVGLPMWESYHSFDN</sequence>